<gene>
    <name evidence="1" type="ORF">ASZ90_020261</name>
</gene>
<dbReference type="Gene3D" id="3.40.190.10">
    <property type="entry name" value="Periplasmic binding protein-like II"/>
    <property type="match status" value="2"/>
</dbReference>
<organism evidence="1">
    <name type="scientific">hydrocarbon metagenome</name>
    <dbReference type="NCBI Taxonomy" id="938273"/>
    <lineage>
        <taxon>unclassified sequences</taxon>
        <taxon>metagenomes</taxon>
        <taxon>ecological metagenomes</taxon>
    </lineage>
</organism>
<comment type="caution">
    <text evidence="1">The sequence shown here is derived from an EMBL/GenBank/DDBJ whole genome shotgun (WGS) entry which is preliminary data.</text>
</comment>
<name>A0A0W8E195_9ZZZZ</name>
<proteinExistence type="predicted"/>
<dbReference type="PANTHER" id="PTHR30024">
    <property type="entry name" value="ALIPHATIC SULFONATES-BINDING PROTEIN-RELATED"/>
    <property type="match status" value="1"/>
</dbReference>
<dbReference type="EMBL" id="LNQE01001921">
    <property type="protein sequence ID" value="KUG02379.1"/>
    <property type="molecule type" value="Genomic_DNA"/>
</dbReference>
<sequence>MMNCMLFNRLIVLTISICLCLSGMGCSPAAPKEPPGNPTVNAVTLINPIGPTVIPVIGISSGNIEGNLDINVQYWNTLDEAIGLLAGNDVEFAVLPITNGVNMYASGVDIVLLGVHEWKVFYLLASEDVVFDGWNSLKGKTVYTPTARGQTVDVLTRYALSKENIKPDEEVAFAYAPPQEIVALFKEGKIDYAALPEPFISLALASGHGQVVLDYQDYWSGISGAGKGIPIAGLFVKKDFLNKYPNETRGIADILAESTTWANQNPETAIQASAEELPLPPAVMQSALRRITFQYVPAAEVQAEVISYLQMMQETYPEGVKEIPDSGFFVK</sequence>
<evidence type="ECO:0000313" key="1">
    <source>
        <dbReference type="EMBL" id="KUG02379.1"/>
    </source>
</evidence>
<dbReference type="PANTHER" id="PTHR30024:SF46">
    <property type="entry name" value="ABC TRANSPORTER, SUBSTRATE-BINDING LIPOPROTEIN"/>
    <property type="match status" value="1"/>
</dbReference>
<dbReference type="Pfam" id="PF13379">
    <property type="entry name" value="NMT1_2"/>
    <property type="match status" value="1"/>
</dbReference>
<dbReference type="PIRSF" id="PIRSF027386">
    <property type="entry name" value="UCP027386_ABC_sbc_TM0202"/>
    <property type="match status" value="1"/>
</dbReference>
<accession>A0A0W8E195</accession>
<reference evidence="1" key="1">
    <citation type="journal article" date="2015" name="Proc. Natl. Acad. Sci. U.S.A.">
        <title>Networks of energetic and metabolic interactions define dynamics in microbial communities.</title>
        <authorList>
            <person name="Embree M."/>
            <person name="Liu J.K."/>
            <person name="Al-Bassam M.M."/>
            <person name="Zengler K."/>
        </authorList>
    </citation>
    <scope>NUCLEOTIDE SEQUENCE</scope>
</reference>
<dbReference type="AlphaFoldDB" id="A0A0W8E195"/>
<dbReference type="InterPro" id="IPR027024">
    <property type="entry name" value="UCP027386_ABC_sbc_TM0202"/>
</dbReference>
<protein>
    <submittedName>
        <fullName evidence="1">Abc-type nitrate/sulfonate/bicarbonate transport system, periplasmic component</fullName>
    </submittedName>
</protein>
<dbReference type="SUPFAM" id="SSF53850">
    <property type="entry name" value="Periplasmic binding protein-like II"/>
    <property type="match status" value="1"/>
</dbReference>